<dbReference type="Gene3D" id="1.10.10.10">
    <property type="entry name" value="Winged helix-like DNA-binding domain superfamily/Winged helix DNA-binding domain"/>
    <property type="match status" value="1"/>
</dbReference>
<dbReference type="AlphaFoldDB" id="A0A1X7LVQ0"/>
<dbReference type="InterPro" id="IPR005119">
    <property type="entry name" value="LysR_subst-bd"/>
</dbReference>
<proteinExistence type="inferred from homology"/>
<name>A0A1X7LVQ0_9BURK</name>
<dbReference type="SUPFAM" id="SSF53850">
    <property type="entry name" value="Periplasmic binding protein-like II"/>
    <property type="match status" value="1"/>
</dbReference>
<dbReference type="PANTHER" id="PTHR30118:SF15">
    <property type="entry name" value="TRANSCRIPTIONAL REGULATORY PROTEIN"/>
    <property type="match status" value="1"/>
</dbReference>
<reference evidence="7" key="1">
    <citation type="submission" date="2017-04" db="EMBL/GenBank/DDBJ databases">
        <authorList>
            <person name="Varghese N."/>
            <person name="Submissions S."/>
        </authorList>
    </citation>
    <scope>NUCLEOTIDE SEQUENCE [LARGE SCALE GENOMIC DNA]</scope>
    <source>
        <strain evidence="7">LMG 29540</strain>
    </source>
</reference>
<evidence type="ECO:0000256" key="3">
    <source>
        <dbReference type="ARBA" id="ARBA00023125"/>
    </source>
</evidence>
<dbReference type="CDD" id="cd08461">
    <property type="entry name" value="PBP2_DntR_like_3"/>
    <property type="match status" value="1"/>
</dbReference>
<dbReference type="GO" id="GO:0003677">
    <property type="term" value="F:DNA binding"/>
    <property type="evidence" value="ECO:0007669"/>
    <property type="project" value="UniProtKB-KW"/>
</dbReference>
<evidence type="ECO:0000313" key="6">
    <source>
        <dbReference type="EMBL" id="SMG57968.1"/>
    </source>
</evidence>
<feature type="domain" description="HTH lysR-type" evidence="5">
    <location>
        <begin position="12"/>
        <end position="69"/>
    </location>
</feature>
<keyword evidence="7" id="KW-1185">Reference proteome</keyword>
<evidence type="ECO:0000256" key="2">
    <source>
        <dbReference type="ARBA" id="ARBA00023015"/>
    </source>
</evidence>
<dbReference type="GO" id="GO:0003700">
    <property type="term" value="F:DNA-binding transcription factor activity"/>
    <property type="evidence" value="ECO:0007669"/>
    <property type="project" value="InterPro"/>
</dbReference>
<keyword evidence="3" id="KW-0238">DNA-binding</keyword>
<evidence type="ECO:0000313" key="7">
    <source>
        <dbReference type="Proteomes" id="UP000193228"/>
    </source>
</evidence>
<dbReference type="InterPro" id="IPR036390">
    <property type="entry name" value="WH_DNA-bd_sf"/>
</dbReference>
<keyword evidence="2" id="KW-0805">Transcription regulation</keyword>
<dbReference type="PROSITE" id="PS50931">
    <property type="entry name" value="HTH_LYSR"/>
    <property type="match status" value="1"/>
</dbReference>
<dbReference type="Pfam" id="PF03466">
    <property type="entry name" value="LysR_substrate"/>
    <property type="match status" value="1"/>
</dbReference>
<gene>
    <name evidence="6" type="ORF">SAMN06265784_110149</name>
</gene>
<evidence type="ECO:0000259" key="5">
    <source>
        <dbReference type="PROSITE" id="PS50931"/>
    </source>
</evidence>
<dbReference type="PRINTS" id="PR00039">
    <property type="entry name" value="HTHLYSR"/>
</dbReference>
<dbReference type="OrthoDB" id="8557381at2"/>
<dbReference type="InterPro" id="IPR000847">
    <property type="entry name" value="LysR_HTH_N"/>
</dbReference>
<dbReference type="Pfam" id="PF00126">
    <property type="entry name" value="HTH_1"/>
    <property type="match status" value="1"/>
</dbReference>
<keyword evidence="4" id="KW-0804">Transcription</keyword>
<protein>
    <submittedName>
        <fullName evidence="6">Transcriptional regulator, LysR family</fullName>
    </submittedName>
</protein>
<evidence type="ECO:0000256" key="4">
    <source>
        <dbReference type="ARBA" id="ARBA00023163"/>
    </source>
</evidence>
<dbReference type="Proteomes" id="UP000193228">
    <property type="component" value="Unassembled WGS sequence"/>
</dbReference>
<sequence length="302" mass="33093">MSGIAVVNLRRLDLNLLVTLDVLLSEHNVTRAAERLNFSQPSVSVHLAKLRDVFGDPLLLPGPRGMRPTAKAEALREPLRDALEALERAVAPASPFDPAAATQTWRLAATDYAESTIILPMLARLRAAAPGTRLAVVEAVPPRLARQAEQGEIDLGFHTSEGAPEGLRHRVLFAERYVLVGRAGHPKLKRRPTPAQFCKLEHVIVSPDGGGFFGVTDEALAKVGLTRKVVLSVPHFLFMQSVLANSDLVGMLPARLARGSDALRMVEPPVEVPGYEMAMLWHERLHRDPAHRWLREFVAASV</sequence>
<dbReference type="InterPro" id="IPR036388">
    <property type="entry name" value="WH-like_DNA-bd_sf"/>
</dbReference>
<comment type="similarity">
    <text evidence="1">Belongs to the LysR transcriptional regulatory family.</text>
</comment>
<evidence type="ECO:0000256" key="1">
    <source>
        <dbReference type="ARBA" id="ARBA00009437"/>
    </source>
</evidence>
<dbReference type="Gene3D" id="3.40.190.10">
    <property type="entry name" value="Periplasmic binding protein-like II"/>
    <property type="match status" value="2"/>
</dbReference>
<dbReference type="RefSeq" id="WP_085488251.1">
    <property type="nucleotide sequence ID" value="NZ_FXAT01000010.1"/>
</dbReference>
<organism evidence="6 7">
    <name type="scientific">Paraburkholderia susongensis</name>
    <dbReference type="NCBI Taxonomy" id="1515439"/>
    <lineage>
        <taxon>Bacteria</taxon>
        <taxon>Pseudomonadati</taxon>
        <taxon>Pseudomonadota</taxon>
        <taxon>Betaproteobacteria</taxon>
        <taxon>Burkholderiales</taxon>
        <taxon>Burkholderiaceae</taxon>
        <taxon>Paraburkholderia</taxon>
    </lineage>
</organism>
<accession>A0A1X7LVQ0</accession>
<dbReference type="InterPro" id="IPR050389">
    <property type="entry name" value="LysR-type_TF"/>
</dbReference>
<dbReference type="PANTHER" id="PTHR30118">
    <property type="entry name" value="HTH-TYPE TRANSCRIPTIONAL REGULATOR LEUO-RELATED"/>
    <property type="match status" value="1"/>
</dbReference>
<dbReference type="EMBL" id="FXAT01000010">
    <property type="protein sequence ID" value="SMG57968.1"/>
    <property type="molecule type" value="Genomic_DNA"/>
</dbReference>
<dbReference type="SUPFAM" id="SSF46785">
    <property type="entry name" value="Winged helix' DNA-binding domain"/>
    <property type="match status" value="1"/>
</dbReference>